<feature type="domain" description="Tyrosine-protein kinase G-rich" evidence="9">
    <location>
        <begin position="378"/>
        <end position="455"/>
    </location>
</feature>
<dbReference type="InterPro" id="IPR050445">
    <property type="entry name" value="Bact_polysacc_biosynth/exp"/>
</dbReference>
<keyword evidence="11" id="KW-1185">Reference proteome</keyword>
<dbReference type="STRING" id="1855383.SAMN05216548_102103"/>
<evidence type="ECO:0000313" key="10">
    <source>
        <dbReference type="EMBL" id="SEP98410.1"/>
    </source>
</evidence>
<dbReference type="Pfam" id="PF13807">
    <property type="entry name" value="GNVR"/>
    <property type="match status" value="1"/>
</dbReference>
<dbReference type="PANTHER" id="PTHR32309:SF13">
    <property type="entry name" value="FERRIC ENTEROBACTIN TRANSPORT PROTEIN FEPE"/>
    <property type="match status" value="1"/>
</dbReference>
<dbReference type="GO" id="GO:0005886">
    <property type="term" value="C:plasma membrane"/>
    <property type="evidence" value="ECO:0007669"/>
    <property type="project" value="UniProtKB-SubCell"/>
</dbReference>
<keyword evidence="6" id="KW-0175">Coiled coil</keyword>
<dbReference type="PANTHER" id="PTHR32309">
    <property type="entry name" value="TYROSINE-PROTEIN KINASE"/>
    <property type="match status" value="1"/>
</dbReference>
<evidence type="ECO:0000256" key="2">
    <source>
        <dbReference type="ARBA" id="ARBA00022475"/>
    </source>
</evidence>
<reference evidence="10 11" key="1">
    <citation type="submission" date="2016-10" db="EMBL/GenBank/DDBJ databases">
        <authorList>
            <person name="de Groot N.N."/>
        </authorList>
    </citation>
    <scope>NUCLEOTIDE SEQUENCE [LARGE SCALE GENOMIC DNA]</scope>
    <source>
        <strain evidence="10 11">A52C2</strain>
    </source>
</reference>
<evidence type="ECO:0000259" key="8">
    <source>
        <dbReference type="Pfam" id="PF02706"/>
    </source>
</evidence>
<feature type="transmembrane region" description="Helical" evidence="7">
    <location>
        <begin position="22"/>
        <end position="43"/>
    </location>
</feature>
<keyword evidence="2" id="KW-1003">Cell membrane</keyword>
<dbReference type="Pfam" id="PF02706">
    <property type="entry name" value="Wzz"/>
    <property type="match status" value="1"/>
</dbReference>
<gene>
    <name evidence="10" type="ORF">SAMN05216548_102103</name>
</gene>
<organism evidence="10 11">
    <name type="scientific">Faunimonas pinastri</name>
    <dbReference type="NCBI Taxonomy" id="1855383"/>
    <lineage>
        <taxon>Bacteria</taxon>
        <taxon>Pseudomonadati</taxon>
        <taxon>Pseudomonadota</taxon>
        <taxon>Alphaproteobacteria</taxon>
        <taxon>Hyphomicrobiales</taxon>
        <taxon>Afifellaceae</taxon>
        <taxon>Faunimonas</taxon>
    </lineage>
</organism>
<dbReference type="SUPFAM" id="SSF52540">
    <property type="entry name" value="P-loop containing nucleoside triphosphate hydrolases"/>
    <property type="match status" value="1"/>
</dbReference>
<proteinExistence type="predicted"/>
<evidence type="ECO:0000256" key="3">
    <source>
        <dbReference type="ARBA" id="ARBA00022692"/>
    </source>
</evidence>
<protein>
    <submittedName>
        <fullName evidence="10">Exopolysaccharide transport protein family</fullName>
    </submittedName>
</protein>
<feature type="domain" description="Polysaccharide chain length determinant N-terminal" evidence="8">
    <location>
        <begin position="8"/>
        <end position="102"/>
    </location>
</feature>
<dbReference type="AlphaFoldDB" id="A0A1H9CB00"/>
<dbReference type="GO" id="GO:0004713">
    <property type="term" value="F:protein tyrosine kinase activity"/>
    <property type="evidence" value="ECO:0007669"/>
    <property type="project" value="TreeGrafter"/>
</dbReference>
<evidence type="ECO:0000259" key="9">
    <source>
        <dbReference type="Pfam" id="PF13807"/>
    </source>
</evidence>
<feature type="coiled-coil region" evidence="6">
    <location>
        <begin position="199"/>
        <end position="264"/>
    </location>
</feature>
<evidence type="ECO:0000256" key="5">
    <source>
        <dbReference type="ARBA" id="ARBA00023136"/>
    </source>
</evidence>
<keyword evidence="3 7" id="KW-0812">Transmembrane</keyword>
<evidence type="ECO:0000256" key="4">
    <source>
        <dbReference type="ARBA" id="ARBA00022989"/>
    </source>
</evidence>
<dbReference type="InterPro" id="IPR003856">
    <property type="entry name" value="LPS_length_determ_N"/>
</dbReference>
<dbReference type="EMBL" id="FOFG01000002">
    <property type="protein sequence ID" value="SEP98410.1"/>
    <property type="molecule type" value="Genomic_DNA"/>
</dbReference>
<feature type="coiled-coil region" evidence="6">
    <location>
        <begin position="318"/>
        <end position="345"/>
    </location>
</feature>
<dbReference type="InterPro" id="IPR032807">
    <property type="entry name" value="GNVR"/>
</dbReference>
<evidence type="ECO:0000256" key="6">
    <source>
        <dbReference type="SAM" id="Coils"/>
    </source>
</evidence>
<dbReference type="Proteomes" id="UP000199647">
    <property type="component" value="Unassembled WGS sequence"/>
</dbReference>
<keyword evidence="4 7" id="KW-1133">Transmembrane helix</keyword>
<dbReference type="InterPro" id="IPR027417">
    <property type="entry name" value="P-loop_NTPase"/>
</dbReference>
<dbReference type="Gene3D" id="3.40.50.300">
    <property type="entry name" value="P-loop containing nucleotide triphosphate hydrolases"/>
    <property type="match status" value="1"/>
</dbReference>
<evidence type="ECO:0000256" key="7">
    <source>
        <dbReference type="SAM" id="Phobius"/>
    </source>
</evidence>
<evidence type="ECO:0000256" key="1">
    <source>
        <dbReference type="ARBA" id="ARBA00004651"/>
    </source>
</evidence>
<keyword evidence="5 7" id="KW-0472">Membrane</keyword>
<dbReference type="RefSeq" id="WP_177176685.1">
    <property type="nucleotide sequence ID" value="NZ_FOFG01000002.1"/>
</dbReference>
<comment type="subcellular location">
    <subcellularLocation>
        <location evidence="1">Cell membrane</location>
        <topology evidence="1">Multi-pass membrane protein</topology>
    </subcellularLocation>
</comment>
<evidence type="ECO:0000313" key="11">
    <source>
        <dbReference type="Proteomes" id="UP000199647"/>
    </source>
</evidence>
<name>A0A1H9CB00_9HYPH</name>
<accession>A0A1H9CB00</accession>
<feature type="transmembrane region" description="Helical" evidence="7">
    <location>
        <begin position="434"/>
        <end position="453"/>
    </location>
</feature>
<sequence>MEQVREAELDVAALGSALLRKLWLLIVLALLAAIVTYVALGFVRPLYTADTRILIEDRESPLTKPRDATGNPSSTDYDASAIASQVEVLRSREIASAVIDKLDLTHRPEFDPNARPSALKSFLISIGIGKNPAESSVRDRVMDTYYSRLSVYPVNTSRVLAAEFEGSNPQLAADVVNAIADEFVSQQQKSKQDATVAATQWLQQEIESLRGKVQQAEQKVSDYRASHGLFDVGTQNGDLQTQQLNDLNAELARAKADHAQAESRAQLIRSVLSGGGSLDSAEEVLNSPLIQRLREREVALRGQIADLSTTLLPAHPQMRSLNSQLQGLERQIRQEAQKILQSMEAASRISAAREQSAQATLNQAKAASASSDDQSIELRALEREAAAQRDLLQTLLGRYREAVARTDTTYLPADARIISRAVAPQKPSFPKKTMMSILAAVVMLLLAGAILLLREFTSGRAFRYVDFAPAPALTAAPEPAVTPSRELVAVTPAAPTLDDRPGTGELADVLAEDGLRTVVFAGADGSERVGEIAVASARLAALRQLRIILVDVGLHPQSGLGSADQPGLGDLLSGEVAFGDVIHRNEAAGIDVMPMGAMQKDPPMQRLSLVVGALSHSYDRVIVLADTLADWPNSHIKADLVVLVCNPELDMDRRLDLHEKALELGARNALIVRYTSRDGARESASAAA</sequence>